<proteinExistence type="predicted"/>
<accession>A0ABM6JK29</accession>
<dbReference type="EMBL" id="CP020472">
    <property type="protein sequence ID" value="ARD21232.1"/>
    <property type="molecule type" value="Genomic_DNA"/>
</dbReference>
<feature type="signal peptide" evidence="1">
    <location>
        <begin position="1"/>
        <end position="23"/>
    </location>
</feature>
<dbReference type="RefSeq" id="WP_167692890.1">
    <property type="nucleotide sequence ID" value="NZ_CANMJJ010000031.1"/>
</dbReference>
<feature type="domain" description="Amidohydrolase 3" evidence="2">
    <location>
        <begin position="279"/>
        <end position="500"/>
    </location>
</feature>
<dbReference type="InterPro" id="IPR023100">
    <property type="entry name" value="D-aminoacylase_insert_dom_sf"/>
</dbReference>
<name>A0ABM6JK29_9GAMM</name>
<gene>
    <name evidence="3" type="ORF">SJ2017_0901</name>
</gene>
<evidence type="ECO:0000259" key="2">
    <source>
        <dbReference type="Pfam" id="PF07969"/>
    </source>
</evidence>
<dbReference type="SUPFAM" id="SSF51338">
    <property type="entry name" value="Composite domain of metallo-dependent hydrolases"/>
    <property type="match status" value="1"/>
</dbReference>
<dbReference type="InterPro" id="IPR050138">
    <property type="entry name" value="DHOase/Allantoinase_Hydrolase"/>
</dbReference>
<keyword evidence="4" id="KW-1185">Reference proteome</keyword>
<evidence type="ECO:0000313" key="3">
    <source>
        <dbReference type="EMBL" id="ARD21232.1"/>
    </source>
</evidence>
<dbReference type="PANTHER" id="PTHR43668:SF6">
    <property type="entry name" value="AMIDOHYDROLASE"/>
    <property type="match status" value="1"/>
</dbReference>
<sequence length="517" mass="55944">MKLVSKITPLVIAMALIGGQVQAQDFDIVINEGRVMDPETGFDQVANIGIKDGKILSITKDIIEGKQSINAKGLVVAPGFIDTHSHVSNIPFGQKLHLRDGVTTPLDLEIGSYPVNTFYDRLEGKSMTNYGTSVSPAGIRESIINPEYHSNTASIVTDLFEQHEHEHSHASMAVATFLPNKEQIGQINQMVDEEMKQGAIGIGVPVGYMSVGTTSEETISWQETAAKYGSSTYLHGRFSSQKPATTGILGFQEMISNVGIYGGGLLIQHIHQQSLEKTPEALKMIADARKAGLKVSAEVYPYYQGATIAGADYLVPDNYGPNMGRTYKDIIEVATMKPLTKERYDELVANNPSASVIFAGISKQGMLEALVDPNVHVGSDAMPLTIPATGQMAVEFDTPYEGLQGHPRAAGTHGKVLRLVREQNIMPLMTAISKMSYKPAKYLQENGVHAMENKGRIQVNKDADITIFDPTTVTDNATLTDAGLPTTGIPYVLINGTVIVNDSVVLKDIYPGQAVRN</sequence>
<dbReference type="Gene3D" id="3.30.1490.130">
    <property type="entry name" value="D-aminoacylase. Domain 3"/>
    <property type="match status" value="1"/>
</dbReference>
<reference evidence="3 4" key="1">
    <citation type="submission" date="2017-03" db="EMBL/GenBank/DDBJ databases">
        <title>Genome sequencing of Shewanella japonica KCTC 22435.</title>
        <authorList>
            <person name="Kim K.M."/>
        </authorList>
    </citation>
    <scope>NUCLEOTIDE SEQUENCE [LARGE SCALE GENOMIC DNA]</scope>
    <source>
        <strain evidence="3 4">KCTC 22435</strain>
    </source>
</reference>
<dbReference type="InterPro" id="IPR013108">
    <property type="entry name" value="Amidohydro_3"/>
</dbReference>
<dbReference type="InterPro" id="IPR011059">
    <property type="entry name" value="Metal-dep_hydrolase_composite"/>
</dbReference>
<dbReference type="Gene3D" id="2.30.40.10">
    <property type="entry name" value="Urease, subunit C, domain 1"/>
    <property type="match status" value="1"/>
</dbReference>
<evidence type="ECO:0000313" key="4">
    <source>
        <dbReference type="Proteomes" id="UP000191820"/>
    </source>
</evidence>
<protein>
    <recommendedName>
        <fullName evidence="2">Amidohydrolase 3 domain-containing protein</fullName>
    </recommendedName>
</protein>
<dbReference type="InterPro" id="IPR032466">
    <property type="entry name" value="Metal_Hydrolase"/>
</dbReference>
<organism evidence="3 4">
    <name type="scientific">Shewanella japonica</name>
    <dbReference type="NCBI Taxonomy" id="93973"/>
    <lineage>
        <taxon>Bacteria</taxon>
        <taxon>Pseudomonadati</taxon>
        <taxon>Pseudomonadota</taxon>
        <taxon>Gammaproteobacteria</taxon>
        <taxon>Alteromonadales</taxon>
        <taxon>Shewanellaceae</taxon>
        <taxon>Shewanella</taxon>
    </lineage>
</organism>
<dbReference type="Pfam" id="PF07969">
    <property type="entry name" value="Amidohydro_3"/>
    <property type="match status" value="1"/>
</dbReference>
<dbReference type="PANTHER" id="PTHR43668">
    <property type="entry name" value="ALLANTOINASE"/>
    <property type="match status" value="1"/>
</dbReference>
<dbReference type="SUPFAM" id="SSF51556">
    <property type="entry name" value="Metallo-dependent hydrolases"/>
    <property type="match status" value="1"/>
</dbReference>
<evidence type="ECO:0000256" key="1">
    <source>
        <dbReference type="SAM" id="SignalP"/>
    </source>
</evidence>
<keyword evidence="1" id="KW-0732">Signal</keyword>
<dbReference type="Proteomes" id="UP000191820">
    <property type="component" value="Chromosome"/>
</dbReference>
<dbReference type="NCBIfam" id="NF006560">
    <property type="entry name" value="PRK09061.1"/>
    <property type="match status" value="1"/>
</dbReference>
<dbReference type="Gene3D" id="3.20.20.140">
    <property type="entry name" value="Metal-dependent hydrolases"/>
    <property type="match status" value="1"/>
</dbReference>
<feature type="chain" id="PRO_5045232110" description="Amidohydrolase 3 domain-containing protein" evidence="1">
    <location>
        <begin position="24"/>
        <end position="517"/>
    </location>
</feature>